<evidence type="ECO:0000313" key="3">
    <source>
        <dbReference type="EMBL" id="KGF48106.1"/>
    </source>
</evidence>
<reference evidence="3 4" key="1">
    <citation type="submission" date="2014-07" db="EMBL/GenBank/DDBJ databases">
        <authorList>
            <person name="McCorrison J."/>
            <person name="Sanka R."/>
            <person name="Torralba M."/>
            <person name="Gillis M."/>
            <person name="Haft D.H."/>
            <person name="Methe B."/>
            <person name="Sutton G."/>
            <person name="Nelson K.E."/>
        </authorList>
    </citation>
    <scope>NUCLEOTIDE SEQUENCE [LARGE SCALE GENOMIC DNA]</scope>
    <source>
        <strain evidence="3 4">DNF00314</strain>
    </source>
</reference>
<accession>A0A096AN39</accession>
<proteinExistence type="predicted"/>
<evidence type="ECO:0000259" key="2">
    <source>
        <dbReference type="Pfam" id="PF12728"/>
    </source>
</evidence>
<feature type="domain" description="Helix-turn-helix" evidence="2">
    <location>
        <begin position="5"/>
        <end position="51"/>
    </location>
</feature>
<feature type="coiled-coil region" evidence="1">
    <location>
        <begin position="61"/>
        <end position="88"/>
    </location>
</feature>
<organism evidence="3 4">
    <name type="scientific">Veillonella montpellierensis DNF00314</name>
    <dbReference type="NCBI Taxonomy" id="1401067"/>
    <lineage>
        <taxon>Bacteria</taxon>
        <taxon>Bacillati</taxon>
        <taxon>Bacillota</taxon>
        <taxon>Negativicutes</taxon>
        <taxon>Veillonellales</taxon>
        <taxon>Veillonellaceae</taxon>
        <taxon>Veillonella</taxon>
    </lineage>
</organism>
<dbReference type="Proteomes" id="UP000029628">
    <property type="component" value="Unassembled WGS sequence"/>
</dbReference>
<dbReference type="InterPro" id="IPR041657">
    <property type="entry name" value="HTH_17"/>
</dbReference>
<keyword evidence="1" id="KW-0175">Coiled coil</keyword>
<evidence type="ECO:0000313" key="4">
    <source>
        <dbReference type="Proteomes" id="UP000029628"/>
    </source>
</evidence>
<sequence>MKMTYTSEEVMDILHCSKSTLMNYKNRGVLQPIKGVKPMLYSVSTVQAFIDGDEEYSPLQYNSLKREFKRLQEENRRLKAKFLKVQNVITVEVGDLIENLP</sequence>
<gene>
    <name evidence="3" type="ORF">HMPREF0872_00445</name>
</gene>
<dbReference type="RefSeq" id="WP_038150988.1">
    <property type="nucleotide sequence ID" value="NZ_JRNT01000005.1"/>
</dbReference>
<keyword evidence="4" id="KW-1185">Reference proteome</keyword>
<protein>
    <recommendedName>
        <fullName evidence="2">Helix-turn-helix domain-containing protein</fullName>
    </recommendedName>
</protein>
<evidence type="ECO:0000256" key="1">
    <source>
        <dbReference type="SAM" id="Coils"/>
    </source>
</evidence>
<name>A0A096AN39_9FIRM</name>
<dbReference type="EMBL" id="JRNT01000005">
    <property type="protein sequence ID" value="KGF48106.1"/>
    <property type="molecule type" value="Genomic_DNA"/>
</dbReference>
<comment type="caution">
    <text evidence="3">The sequence shown here is derived from an EMBL/GenBank/DDBJ whole genome shotgun (WGS) entry which is preliminary data.</text>
</comment>
<dbReference type="Pfam" id="PF12728">
    <property type="entry name" value="HTH_17"/>
    <property type="match status" value="1"/>
</dbReference>
<dbReference type="AlphaFoldDB" id="A0A096AN39"/>